<keyword evidence="1" id="KW-0040">ANK repeat</keyword>
<evidence type="ECO:0008006" key="3">
    <source>
        <dbReference type="Google" id="ProtNLM"/>
    </source>
</evidence>
<accession>A0A5N7CI34</accession>
<reference evidence="2" key="1">
    <citation type="submission" date="2019-04" db="EMBL/GenBank/DDBJ databases">
        <title>Friends and foes A comparative genomics studyof 23 Aspergillus species from section Flavi.</title>
        <authorList>
            <consortium name="DOE Joint Genome Institute"/>
            <person name="Kjaerbolling I."/>
            <person name="Vesth T."/>
            <person name="Frisvad J.C."/>
            <person name="Nybo J.L."/>
            <person name="Theobald S."/>
            <person name="Kildgaard S."/>
            <person name="Isbrandt T."/>
            <person name="Kuo A."/>
            <person name="Sato A."/>
            <person name="Lyhne E.K."/>
            <person name="Kogle M.E."/>
            <person name="Wiebenga A."/>
            <person name="Kun R.S."/>
            <person name="Lubbers R.J."/>
            <person name="Makela M.R."/>
            <person name="Barry K."/>
            <person name="Chovatia M."/>
            <person name="Clum A."/>
            <person name="Daum C."/>
            <person name="Haridas S."/>
            <person name="He G."/>
            <person name="LaButti K."/>
            <person name="Lipzen A."/>
            <person name="Mondo S."/>
            <person name="Riley R."/>
            <person name="Salamov A."/>
            <person name="Simmons B.A."/>
            <person name="Magnuson J.K."/>
            <person name="Henrissat B."/>
            <person name="Mortensen U.H."/>
            <person name="Larsen T.O."/>
            <person name="Devries R.P."/>
            <person name="Grigoriev I.V."/>
            <person name="Machida M."/>
            <person name="Baker S.E."/>
            <person name="Andersen M.R."/>
        </authorList>
    </citation>
    <scope>NUCLEOTIDE SEQUENCE [LARGE SCALE GENOMIC DNA]</scope>
    <source>
        <strain evidence="2">IBT 14317</strain>
    </source>
</reference>
<dbReference type="EMBL" id="ML735228">
    <property type="protein sequence ID" value="KAE8393715.1"/>
    <property type="molecule type" value="Genomic_DNA"/>
</dbReference>
<feature type="repeat" description="ANK" evidence="1">
    <location>
        <begin position="18"/>
        <end position="50"/>
    </location>
</feature>
<name>A0A5N7CI34_PETAA</name>
<proteinExistence type="predicted"/>
<evidence type="ECO:0000256" key="1">
    <source>
        <dbReference type="PROSITE-ProRule" id="PRU00023"/>
    </source>
</evidence>
<dbReference type="PROSITE" id="PS50088">
    <property type="entry name" value="ANK_REPEAT"/>
    <property type="match status" value="1"/>
</dbReference>
<protein>
    <recommendedName>
        <fullName evidence="3">Ankyrin repeat-containing domain protein</fullName>
    </recommendedName>
</protein>
<dbReference type="Proteomes" id="UP000326877">
    <property type="component" value="Unassembled WGS sequence"/>
</dbReference>
<dbReference type="InterPro" id="IPR002110">
    <property type="entry name" value="Ankyrin_rpt"/>
</dbReference>
<sequence>MVQVLLDSSVDSDQKDIFGRSPMNWAAEYGHTNVVRALVEYGADPDCVDDDHHIVEGRTRREGLCLVPLFFMNHK</sequence>
<dbReference type="SUPFAM" id="SSF48403">
    <property type="entry name" value="Ankyrin repeat"/>
    <property type="match status" value="1"/>
</dbReference>
<dbReference type="PROSITE" id="PS50297">
    <property type="entry name" value="ANK_REP_REGION"/>
    <property type="match status" value="1"/>
</dbReference>
<dbReference type="Gene3D" id="1.25.40.20">
    <property type="entry name" value="Ankyrin repeat-containing domain"/>
    <property type="match status" value="1"/>
</dbReference>
<dbReference type="AlphaFoldDB" id="A0A5N7CI34"/>
<dbReference type="OrthoDB" id="366390at2759"/>
<organism evidence="2">
    <name type="scientific">Petromyces alliaceus</name>
    <name type="common">Aspergillus alliaceus</name>
    <dbReference type="NCBI Taxonomy" id="209559"/>
    <lineage>
        <taxon>Eukaryota</taxon>
        <taxon>Fungi</taxon>
        <taxon>Dikarya</taxon>
        <taxon>Ascomycota</taxon>
        <taxon>Pezizomycotina</taxon>
        <taxon>Eurotiomycetes</taxon>
        <taxon>Eurotiomycetidae</taxon>
        <taxon>Eurotiales</taxon>
        <taxon>Aspergillaceae</taxon>
        <taxon>Aspergillus</taxon>
        <taxon>Aspergillus subgen. Circumdati</taxon>
    </lineage>
</organism>
<gene>
    <name evidence="2" type="ORF">BDV23DRAFT_149128</name>
</gene>
<evidence type="ECO:0000313" key="2">
    <source>
        <dbReference type="EMBL" id="KAE8393715.1"/>
    </source>
</evidence>
<dbReference type="SMART" id="SM00248">
    <property type="entry name" value="ANK"/>
    <property type="match status" value="1"/>
</dbReference>
<dbReference type="InterPro" id="IPR036770">
    <property type="entry name" value="Ankyrin_rpt-contain_sf"/>
</dbReference>
<dbReference type="Pfam" id="PF12796">
    <property type="entry name" value="Ank_2"/>
    <property type="match status" value="1"/>
</dbReference>